<gene>
    <name evidence="1" type="ORF">BBC0122_019560</name>
</gene>
<organism evidence="1 2">
    <name type="scientific">Bartonella choladocola</name>
    <dbReference type="NCBI Taxonomy" id="2750995"/>
    <lineage>
        <taxon>Bacteria</taxon>
        <taxon>Pseudomonadati</taxon>
        <taxon>Pseudomonadota</taxon>
        <taxon>Alphaproteobacteria</taxon>
        <taxon>Hyphomicrobiales</taxon>
        <taxon>Bartonellaceae</taxon>
        <taxon>Bartonella</taxon>
    </lineage>
</organism>
<evidence type="ECO:0000313" key="2">
    <source>
        <dbReference type="Proteomes" id="UP000189632"/>
    </source>
</evidence>
<reference evidence="1 2" key="1">
    <citation type="submission" date="2016-11" db="EMBL/GenBank/DDBJ databases">
        <title>Comparative genomics of Bartonella apis.</title>
        <authorList>
            <person name="Engel P."/>
        </authorList>
    </citation>
    <scope>NUCLEOTIDE SEQUENCE [LARGE SCALE GENOMIC DNA]</scope>
    <source>
        <strain evidence="1 2">BBC0122</strain>
    </source>
</reference>
<dbReference type="RefSeq" id="WP_077993531.1">
    <property type="nucleotide sequence ID" value="NZ_CP015625.1"/>
</dbReference>
<dbReference type="Proteomes" id="UP000189632">
    <property type="component" value="Chromosome"/>
</dbReference>
<name>A0A1U9MK01_9HYPH</name>
<accession>A0A1U9MK01</accession>
<keyword evidence="2" id="KW-1185">Reference proteome</keyword>
<evidence type="ECO:0000313" key="1">
    <source>
        <dbReference type="EMBL" id="AQT48049.1"/>
    </source>
</evidence>
<dbReference type="AlphaFoldDB" id="A0A1U9MK01"/>
<dbReference type="KEGG" id="bapi:BBC0122_019560"/>
<protein>
    <submittedName>
        <fullName evidence="1">Uncharacterized protein</fullName>
    </submittedName>
</protein>
<sequence length="223" mass="25938">MIDQSLLDDAVNYFTEIANRIQKYSGKNIHEINIEFTYEEVRKHIDKDLISSKIKEEIHKYLENKIKDGSEDRSIRNISSNYNDLEVIYVISTDSIYKRYLHKIYLEAKESRNGFVYSGCNEKNMNNSYTSSSTQSKTALYVGKIDKNIVTRLVQQLYQGHPRTSSLHMATWPWDSQLAADIDKGKIYVELDFFSGKPDREPVDFITGKLWAKKKPMFGLKAK</sequence>
<proteinExistence type="predicted"/>
<dbReference type="EMBL" id="CP015625">
    <property type="protein sequence ID" value="AQT48049.1"/>
    <property type="molecule type" value="Genomic_DNA"/>
</dbReference>